<name>E7QVX6_HALPU</name>
<protein>
    <submittedName>
        <fullName evidence="1">Uncharacterized protein</fullName>
    </submittedName>
</protein>
<evidence type="ECO:0000313" key="1">
    <source>
        <dbReference type="EMBL" id="EFW91389.1"/>
    </source>
</evidence>
<reference evidence="1 2" key="1">
    <citation type="journal article" date="2014" name="ISME J.">
        <title>Trehalose/2-sulfotrehalose biosynthesis and glycine-betaine uptake are widely spread mechanisms for osmoadaptation in the Halobacteriales.</title>
        <authorList>
            <person name="Youssef N.H."/>
            <person name="Savage-Ashlock K.N."/>
            <person name="McCully A.L."/>
            <person name="Luedtke B."/>
            <person name="Shaw E.I."/>
            <person name="Hoff W.D."/>
            <person name="Elshahed M.S."/>
        </authorList>
    </citation>
    <scope>NUCLEOTIDE SEQUENCE [LARGE SCALE GENOMIC DNA]</scope>
    <source>
        <strain evidence="1 2">DX253</strain>
    </source>
</reference>
<accession>E7QVX6</accession>
<dbReference type="AlphaFoldDB" id="E7QVX6"/>
<sequence>MARPTERGRTVVSNARRKPRIRFGIAPSPVERLSDAAVAGRPVLPLSFHHLSSTNI</sequence>
<dbReference type="Proteomes" id="UP000003751">
    <property type="component" value="Unassembled WGS sequence"/>
</dbReference>
<gene>
    <name evidence="1" type="ORF">ZOD2009_14821</name>
</gene>
<evidence type="ECO:0000313" key="2">
    <source>
        <dbReference type="Proteomes" id="UP000003751"/>
    </source>
</evidence>
<organism evidence="1 2">
    <name type="scientific">Haladaptatus paucihalophilus DX253</name>
    <dbReference type="NCBI Taxonomy" id="797209"/>
    <lineage>
        <taxon>Archaea</taxon>
        <taxon>Methanobacteriati</taxon>
        <taxon>Methanobacteriota</taxon>
        <taxon>Stenosarchaea group</taxon>
        <taxon>Halobacteria</taxon>
        <taxon>Halobacteriales</taxon>
        <taxon>Haladaptataceae</taxon>
        <taxon>Haladaptatus</taxon>
    </lineage>
</organism>
<comment type="caution">
    <text evidence="1">The sequence shown here is derived from an EMBL/GenBank/DDBJ whole genome shotgun (WGS) entry which is preliminary data.</text>
</comment>
<dbReference type="EMBL" id="AEMG01000015">
    <property type="protein sequence ID" value="EFW91389.1"/>
    <property type="molecule type" value="Genomic_DNA"/>
</dbReference>
<proteinExistence type="predicted"/>